<evidence type="ECO:0000259" key="8">
    <source>
        <dbReference type="Pfam" id="PF02770"/>
    </source>
</evidence>
<keyword evidence="13" id="KW-1185">Reference proteome</keyword>
<dbReference type="Gene3D" id="2.40.110.10">
    <property type="entry name" value="Butyryl-CoA Dehydrogenase, subunit A, domain 2"/>
    <property type="match status" value="1"/>
</dbReference>
<feature type="domain" description="Acyl-CoA dehydrogenase/oxidase N-terminal" evidence="9">
    <location>
        <begin position="23"/>
        <end position="129"/>
    </location>
</feature>
<dbReference type="AlphaFoldDB" id="A0A5C5CWM6"/>
<feature type="domain" description="Acyl-CoA dehydrogenase/oxidase C-terminal" evidence="7">
    <location>
        <begin position="238"/>
        <end position="388"/>
    </location>
</feature>
<evidence type="ECO:0000259" key="7">
    <source>
        <dbReference type="Pfam" id="PF00441"/>
    </source>
</evidence>
<dbReference type="InterPro" id="IPR006091">
    <property type="entry name" value="Acyl-CoA_Oxase/DH_mid-dom"/>
</dbReference>
<evidence type="ECO:0000313" key="10">
    <source>
        <dbReference type="EMBL" id="MBB4091926.1"/>
    </source>
</evidence>
<dbReference type="InterPro" id="IPR037069">
    <property type="entry name" value="AcylCoA_DH/ox_N_sf"/>
</dbReference>
<comment type="cofactor">
    <cofactor evidence="1 6">
        <name>FAD</name>
        <dbReference type="ChEBI" id="CHEBI:57692"/>
    </cofactor>
</comment>
<dbReference type="Gene3D" id="1.10.540.10">
    <property type="entry name" value="Acyl-CoA dehydrogenase/oxidase, N-terminal domain"/>
    <property type="match status" value="1"/>
</dbReference>
<evidence type="ECO:0000313" key="11">
    <source>
        <dbReference type="EMBL" id="TNV15618.1"/>
    </source>
</evidence>
<dbReference type="InterPro" id="IPR006089">
    <property type="entry name" value="Acyl-CoA_DH_CS"/>
</dbReference>
<dbReference type="Pfam" id="PF02770">
    <property type="entry name" value="Acyl-CoA_dh_M"/>
    <property type="match status" value="1"/>
</dbReference>
<dbReference type="GO" id="GO:0070991">
    <property type="term" value="F:medium-chain fatty acyl-CoA dehydrogenase activity"/>
    <property type="evidence" value="ECO:0007669"/>
    <property type="project" value="UniProtKB-EC"/>
</dbReference>
<dbReference type="Gene3D" id="1.20.140.10">
    <property type="entry name" value="Butyryl-CoA Dehydrogenase, subunit A, domain 3"/>
    <property type="match status" value="1"/>
</dbReference>
<evidence type="ECO:0000256" key="1">
    <source>
        <dbReference type="ARBA" id="ARBA00001974"/>
    </source>
</evidence>
<evidence type="ECO:0000256" key="6">
    <source>
        <dbReference type="RuleBase" id="RU362125"/>
    </source>
</evidence>
<dbReference type="InterPro" id="IPR036250">
    <property type="entry name" value="AcylCo_DH-like_C"/>
</dbReference>
<dbReference type="EMBL" id="VEWK01000001">
    <property type="protein sequence ID" value="TNV15618.1"/>
    <property type="molecule type" value="Genomic_DNA"/>
</dbReference>
<evidence type="ECO:0000256" key="3">
    <source>
        <dbReference type="ARBA" id="ARBA00022630"/>
    </source>
</evidence>
<evidence type="ECO:0000259" key="9">
    <source>
        <dbReference type="Pfam" id="PF02771"/>
    </source>
</evidence>
<reference evidence="11 12" key="1">
    <citation type="journal article" date="2011" name="Int. J. Syst. Evol. Microbiol.">
        <title>Ochrobactrum pecoris sp. nov., isolated from farm animals.</title>
        <authorList>
            <person name="Kampfer P."/>
            <person name="Huber B."/>
            <person name="Busse H.J."/>
            <person name="Scholz H.C."/>
            <person name="Tomaso H."/>
            <person name="Hotzel H."/>
            <person name="Melzer F."/>
        </authorList>
    </citation>
    <scope>NUCLEOTIDE SEQUENCE [LARGE SCALE GENOMIC DNA]</scope>
    <source>
        <strain evidence="11 12">08RB2639</strain>
    </source>
</reference>
<dbReference type="FunFam" id="1.20.140.10:FF:000001">
    <property type="entry name" value="Acyl-CoA dehydrogenase"/>
    <property type="match status" value="1"/>
</dbReference>
<dbReference type="EMBL" id="JACIEX010000001">
    <property type="protein sequence ID" value="MBB4091926.1"/>
    <property type="molecule type" value="Genomic_DNA"/>
</dbReference>
<dbReference type="GO" id="GO:0050660">
    <property type="term" value="F:flavin adenine dinucleotide binding"/>
    <property type="evidence" value="ECO:0007669"/>
    <property type="project" value="InterPro"/>
</dbReference>
<reference evidence="10 13" key="3">
    <citation type="submission" date="2020-08" db="EMBL/GenBank/DDBJ databases">
        <title>Genomic Encyclopedia of Type Strains, Phase IV (KMG-IV): sequencing the most valuable type-strain genomes for metagenomic binning, comparative biology and taxonomic classification.</title>
        <authorList>
            <person name="Goeker M."/>
        </authorList>
    </citation>
    <scope>NUCLEOTIDE SEQUENCE [LARGE SCALE GENOMIC DNA]</scope>
    <source>
        <strain evidence="10 13">DSM 23868</strain>
    </source>
</reference>
<dbReference type="InterPro" id="IPR009075">
    <property type="entry name" value="AcylCo_DH/oxidase_C"/>
</dbReference>
<name>A0A5C5CWM6_9HYPH</name>
<sequence>MDSFAALPLKREYLDWPFFEKTHTDWAAKLDAFAASPVLADVDHSDTDNACRALVKALGQAGLLEAAVSLTGGEGIDSRKLCIARETLAYHDGLADFAFAMQGLGTGAISLTGSDELKQAVLPKVANGEWISAFALSEKLAGSDVAAMSCAAIADGDHYVLDGEKTWISNGGIADVYTVFARTGEAPGTRGISAFVVFATDPGFSIAERIDVIAPHPLATIRFDNCRIPASRRLGAPGEGFKIAMRTLDIFRASVAAAALGFARRGASEALSHARTRPMFGGALADLQLTQATLGDMATDIDAAALLTYRAAWRRDVQKLNTTKEAAMAKMVATENAQHTIDKAVQMFGGRGVKSGEIVERLYREIRALRIYEGATEVQKLIIARELLKAN</sequence>
<evidence type="ECO:0000256" key="5">
    <source>
        <dbReference type="ARBA" id="ARBA00023002"/>
    </source>
</evidence>
<dbReference type="EC" id="1.3.8.7" evidence="10"/>
<dbReference type="PANTHER" id="PTHR43884:SF22">
    <property type="entry name" value="BLR3437 PROTEIN"/>
    <property type="match status" value="1"/>
</dbReference>
<proteinExistence type="inferred from homology"/>
<accession>A0A5C5CWM6</accession>
<keyword evidence="5 6" id="KW-0560">Oxidoreductase</keyword>
<dbReference type="InterPro" id="IPR046373">
    <property type="entry name" value="Acyl-CoA_Oxase/DH_mid-dom_sf"/>
</dbReference>
<keyword evidence="4 6" id="KW-0274">FAD</keyword>
<dbReference type="SUPFAM" id="SSF56645">
    <property type="entry name" value="Acyl-CoA dehydrogenase NM domain-like"/>
    <property type="match status" value="1"/>
</dbReference>
<feature type="domain" description="Acyl-CoA oxidase/dehydrogenase middle" evidence="8">
    <location>
        <begin position="133"/>
        <end position="226"/>
    </location>
</feature>
<dbReference type="Pfam" id="PF02771">
    <property type="entry name" value="Acyl-CoA_dh_N"/>
    <property type="match status" value="1"/>
</dbReference>
<dbReference type="OrthoDB" id="9775090at2"/>
<keyword evidence="3 6" id="KW-0285">Flavoprotein</keyword>
<dbReference type="Proteomes" id="UP000313390">
    <property type="component" value="Unassembled WGS sequence"/>
</dbReference>
<comment type="caution">
    <text evidence="11">The sequence shown here is derived from an EMBL/GenBank/DDBJ whole genome shotgun (WGS) entry which is preliminary data.</text>
</comment>
<dbReference type="Pfam" id="PF00441">
    <property type="entry name" value="Acyl-CoA_dh_1"/>
    <property type="match status" value="1"/>
</dbReference>
<gene>
    <name evidence="11" type="ORF">FIB18_02360</name>
    <name evidence="10" type="ORF">GGQ79_000399</name>
</gene>
<evidence type="ECO:0000313" key="12">
    <source>
        <dbReference type="Proteomes" id="UP000313390"/>
    </source>
</evidence>
<evidence type="ECO:0000256" key="2">
    <source>
        <dbReference type="ARBA" id="ARBA00009347"/>
    </source>
</evidence>
<dbReference type="InterPro" id="IPR013786">
    <property type="entry name" value="AcylCoA_DH/ox_N"/>
</dbReference>
<dbReference type="RefSeq" id="WP_140019234.1">
    <property type="nucleotide sequence ID" value="NZ_JACIEX010000001.1"/>
</dbReference>
<dbReference type="SUPFAM" id="SSF47203">
    <property type="entry name" value="Acyl-CoA dehydrogenase C-terminal domain-like"/>
    <property type="match status" value="1"/>
</dbReference>
<dbReference type="PROSITE" id="PS00072">
    <property type="entry name" value="ACYL_COA_DH_1"/>
    <property type="match status" value="1"/>
</dbReference>
<evidence type="ECO:0000313" key="13">
    <source>
        <dbReference type="Proteomes" id="UP000553980"/>
    </source>
</evidence>
<reference evidence="11" key="2">
    <citation type="submission" date="2019-06" db="EMBL/GenBank/DDBJ databases">
        <authorList>
            <person name="Hu M."/>
        </authorList>
    </citation>
    <scope>NUCLEOTIDE SEQUENCE</scope>
    <source>
        <strain evidence="11">08RB2639</strain>
    </source>
</reference>
<protein>
    <submittedName>
        <fullName evidence="11">Acyl-CoA dehydrogenase</fullName>
        <ecNumber evidence="10">1.3.8.7</ecNumber>
    </submittedName>
</protein>
<comment type="similarity">
    <text evidence="2 6">Belongs to the acyl-CoA dehydrogenase family.</text>
</comment>
<dbReference type="PANTHER" id="PTHR43884">
    <property type="entry name" value="ACYL-COA DEHYDROGENASE"/>
    <property type="match status" value="1"/>
</dbReference>
<dbReference type="InterPro" id="IPR009100">
    <property type="entry name" value="AcylCoA_DH/oxidase_NM_dom_sf"/>
</dbReference>
<organism evidence="11 12">
    <name type="scientific">Brucella pecoris</name>
    <dbReference type="NCBI Taxonomy" id="867683"/>
    <lineage>
        <taxon>Bacteria</taxon>
        <taxon>Pseudomonadati</taxon>
        <taxon>Pseudomonadota</taxon>
        <taxon>Alphaproteobacteria</taxon>
        <taxon>Hyphomicrobiales</taxon>
        <taxon>Brucellaceae</taxon>
        <taxon>Brucella/Ochrobactrum group</taxon>
        <taxon>Brucella</taxon>
    </lineage>
</organism>
<dbReference type="Proteomes" id="UP000553980">
    <property type="component" value="Unassembled WGS sequence"/>
</dbReference>
<evidence type="ECO:0000256" key="4">
    <source>
        <dbReference type="ARBA" id="ARBA00022827"/>
    </source>
</evidence>